<reference evidence="1" key="1">
    <citation type="journal article" date="2014" name="Front. Microbiol.">
        <title>High frequency of phylogenetically diverse reductive dehalogenase-homologous genes in deep subseafloor sedimentary metagenomes.</title>
        <authorList>
            <person name="Kawai M."/>
            <person name="Futagami T."/>
            <person name="Toyoda A."/>
            <person name="Takaki Y."/>
            <person name="Nishi S."/>
            <person name="Hori S."/>
            <person name="Arai W."/>
            <person name="Tsubouchi T."/>
            <person name="Morono Y."/>
            <person name="Uchiyama I."/>
            <person name="Ito T."/>
            <person name="Fujiyama A."/>
            <person name="Inagaki F."/>
            <person name="Takami H."/>
        </authorList>
    </citation>
    <scope>NUCLEOTIDE SEQUENCE</scope>
    <source>
        <strain evidence="1">Expedition CK06-06</strain>
    </source>
</reference>
<dbReference type="EMBL" id="BARV01046074">
    <property type="protein sequence ID" value="GAI62832.1"/>
    <property type="molecule type" value="Genomic_DNA"/>
</dbReference>
<organism evidence="1">
    <name type="scientific">marine sediment metagenome</name>
    <dbReference type="NCBI Taxonomy" id="412755"/>
    <lineage>
        <taxon>unclassified sequences</taxon>
        <taxon>metagenomes</taxon>
        <taxon>ecological metagenomes</taxon>
    </lineage>
</organism>
<name>X1Q2R7_9ZZZZ</name>
<feature type="non-terminal residue" evidence="1">
    <location>
        <position position="1"/>
    </location>
</feature>
<gene>
    <name evidence="1" type="ORF">S06H3_67014</name>
</gene>
<accession>X1Q2R7</accession>
<sequence>DHIGGDWALQTKGAQVLIHQKDLQFVDRFYPDHPPFD</sequence>
<feature type="non-terminal residue" evidence="1">
    <location>
        <position position="37"/>
    </location>
</feature>
<protein>
    <submittedName>
        <fullName evidence="1">Uncharacterized protein</fullName>
    </submittedName>
</protein>
<evidence type="ECO:0000313" key="1">
    <source>
        <dbReference type="EMBL" id="GAI62832.1"/>
    </source>
</evidence>
<proteinExistence type="predicted"/>
<comment type="caution">
    <text evidence="1">The sequence shown here is derived from an EMBL/GenBank/DDBJ whole genome shotgun (WGS) entry which is preliminary data.</text>
</comment>
<dbReference type="AlphaFoldDB" id="X1Q2R7"/>